<evidence type="ECO:0000256" key="1">
    <source>
        <dbReference type="ARBA" id="ARBA00022679"/>
    </source>
</evidence>
<evidence type="ECO:0000256" key="6">
    <source>
        <dbReference type="ARBA" id="ARBA00022918"/>
    </source>
</evidence>
<dbReference type="InterPro" id="IPR041373">
    <property type="entry name" value="RT_RNaseH"/>
</dbReference>
<keyword evidence="9" id="KW-1185">Reference proteome</keyword>
<dbReference type="SUPFAM" id="SSF56672">
    <property type="entry name" value="DNA/RNA polymerases"/>
    <property type="match status" value="1"/>
</dbReference>
<dbReference type="InterPro" id="IPR036397">
    <property type="entry name" value="RNaseH_sf"/>
</dbReference>
<dbReference type="SUPFAM" id="SSF53098">
    <property type="entry name" value="Ribonuclease H-like"/>
    <property type="match status" value="1"/>
</dbReference>
<dbReference type="Proteomes" id="UP001358586">
    <property type="component" value="Chromosome 11"/>
</dbReference>
<dbReference type="Gene3D" id="3.30.420.10">
    <property type="entry name" value="Ribonuclease H-like superfamily/Ribonuclease H"/>
    <property type="match status" value="1"/>
</dbReference>
<dbReference type="Pfam" id="PF13456">
    <property type="entry name" value="RVT_3"/>
    <property type="match status" value="1"/>
</dbReference>
<proteinExistence type="predicted"/>
<keyword evidence="6" id="KW-0695">RNA-directed DNA polymerase</keyword>
<evidence type="ECO:0000256" key="3">
    <source>
        <dbReference type="ARBA" id="ARBA00022722"/>
    </source>
</evidence>
<comment type="caution">
    <text evidence="8">The sequence shown here is derived from an EMBL/GenBank/DDBJ whole genome shotgun (WGS) entry which is preliminary data.</text>
</comment>
<feature type="domain" description="RNase H type-1" evidence="7">
    <location>
        <begin position="141"/>
        <end position="286"/>
    </location>
</feature>
<name>A0ABR0MYL3_GOSAR</name>
<dbReference type="CDD" id="cd09279">
    <property type="entry name" value="RNase_HI_like"/>
    <property type="match status" value="1"/>
</dbReference>
<dbReference type="PANTHER" id="PTHR48475">
    <property type="entry name" value="RIBONUCLEASE H"/>
    <property type="match status" value="1"/>
</dbReference>
<dbReference type="InterPro" id="IPR012337">
    <property type="entry name" value="RNaseH-like_sf"/>
</dbReference>
<dbReference type="CDD" id="cd09274">
    <property type="entry name" value="RNase_HI_RT_Ty3"/>
    <property type="match status" value="1"/>
</dbReference>
<evidence type="ECO:0000256" key="5">
    <source>
        <dbReference type="ARBA" id="ARBA00022801"/>
    </source>
</evidence>
<keyword evidence="2" id="KW-0548">Nucleotidyltransferase</keyword>
<dbReference type="Pfam" id="PF17917">
    <property type="entry name" value="RT_RNaseH"/>
    <property type="match status" value="1"/>
</dbReference>
<dbReference type="PROSITE" id="PS50879">
    <property type="entry name" value="RNASE_H_1"/>
    <property type="match status" value="1"/>
</dbReference>
<organism evidence="8 9">
    <name type="scientific">Gossypium arboreum</name>
    <name type="common">Tree cotton</name>
    <name type="synonym">Gossypium nanking</name>
    <dbReference type="NCBI Taxonomy" id="29729"/>
    <lineage>
        <taxon>Eukaryota</taxon>
        <taxon>Viridiplantae</taxon>
        <taxon>Streptophyta</taxon>
        <taxon>Embryophyta</taxon>
        <taxon>Tracheophyta</taxon>
        <taxon>Spermatophyta</taxon>
        <taxon>Magnoliopsida</taxon>
        <taxon>eudicotyledons</taxon>
        <taxon>Gunneridae</taxon>
        <taxon>Pentapetalae</taxon>
        <taxon>rosids</taxon>
        <taxon>malvids</taxon>
        <taxon>Malvales</taxon>
        <taxon>Malvaceae</taxon>
        <taxon>Malvoideae</taxon>
        <taxon>Gossypium</taxon>
    </lineage>
</organism>
<keyword evidence="1" id="KW-0808">Transferase</keyword>
<sequence length="386" mass="44702">MGCVLGQHDETGRKERAIYYLSKKFTECEMRYPPIEKLCCSLVWTTRRLRQYMLYHTTWLISKLDPLKYMMESTALNGRMVRWQILLSEFEIVYVNQKAMKGSPIVDFLASRALEDYEPLNFSFPNEDLMYVTIAEGDIPEDHSWKLNFDGVSNVIGNRVGAVLISLNGDHYPFTCKLDFDCTNNMAEYEACIMGIQAAIDREIKVLEVYGDSVLVIYQFKGEWETRDPKLISYRKLILELIEEFDNITFHYLPRDENQMADALATLASMIKVNEQEDMKPIQMSICEAPAHCCNVDEEEERDDHPWYHDILQYVKSRAYSDQATGNDKRTLRRLASDYVLDGEVLYKKRKDHVLLRCVGVVEAKKILEEVHDGVCGTHANGFTMA</sequence>
<keyword evidence="4" id="KW-0255">Endonuclease</keyword>
<gene>
    <name evidence="8" type="ORF">PVK06_037890</name>
</gene>
<dbReference type="EMBL" id="JARKNE010000011">
    <property type="protein sequence ID" value="KAK5783382.1"/>
    <property type="molecule type" value="Genomic_DNA"/>
</dbReference>
<dbReference type="InterPro" id="IPR002156">
    <property type="entry name" value="RNaseH_domain"/>
</dbReference>
<protein>
    <recommendedName>
        <fullName evidence="7">RNase H type-1 domain-containing protein</fullName>
    </recommendedName>
</protein>
<keyword evidence="5" id="KW-0378">Hydrolase</keyword>
<dbReference type="PANTHER" id="PTHR48475:SF1">
    <property type="entry name" value="RNASE H TYPE-1 DOMAIN-CONTAINING PROTEIN"/>
    <property type="match status" value="1"/>
</dbReference>
<reference evidence="8 9" key="1">
    <citation type="submission" date="2023-03" db="EMBL/GenBank/DDBJ databases">
        <title>WGS of Gossypium arboreum.</title>
        <authorList>
            <person name="Yu D."/>
        </authorList>
    </citation>
    <scope>NUCLEOTIDE SEQUENCE [LARGE SCALE GENOMIC DNA]</scope>
    <source>
        <tissue evidence="8">Leaf</tissue>
    </source>
</reference>
<accession>A0ABR0MYL3</accession>
<evidence type="ECO:0000256" key="4">
    <source>
        <dbReference type="ARBA" id="ARBA00022759"/>
    </source>
</evidence>
<evidence type="ECO:0000256" key="2">
    <source>
        <dbReference type="ARBA" id="ARBA00022695"/>
    </source>
</evidence>
<evidence type="ECO:0000313" key="9">
    <source>
        <dbReference type="Proteomes" id="UP001358586"/>
    </source>
</evidence>
<evidence type="ECO:0000259" key="7">
    <source>
        <dbReference type="PROSITE" id="PS50879"/>
    </source>
</evidence>
<evidence type="ECO:0000313" key="8">
    <source>
        <dbReference type="EMBL" id="KAK5783382.1"/>
    </source>
</evidence>
<dbReference type="InterPro" id="IPR043502">
    <property type="entry name" value="DNA/RNA_pol_sf"/>
</dbReference>
<keyword evidence="3" id="KW-0540">Nuclease</keyword>